<organism evidence="1 2">
    <name type="scientific">Pendulispora rubella</name>
    <dbReference type="NCBI Taxonomy" id="2741070"/>
    <lineage>
        <taxon>Bacteria</taxon>
        <taxon>Pseudomonadati</taxon>
        <taxon>Myxococcota</taxon>
        <taxon>Myxococcia</taxon>
        <taxon>Myxococcales</taxon>
        <taxon>Sorangiineae</taxon>
        <taxon>Pendulisporaceae</taxon>
        <taxon>Pendulispora</taxon>
    </lineage>
</organism>
<reference evidence="1" key="1">
    <citation type="submission" date="2021-12" db="EMBL/GenBank/DDBJ databases">
        <title>Discovery of the Pendulisporaceae a myxobacterial family with distinct sporulation behavior and unique specialized metabolism.</title>
        <authorList>
            <person name="Garcia R."/>
            <person name="Popoff A."/>
            <person name="Bader C.D."/>
            <person name="Loehr J."/>
            <person name="Walesch S."/>
            <person name="Walt C."/>
            <person name="Boldt J."/>
            <person name="Bunk B."/>
            <person name="Haeckl F.J.F.P.J."/>
            <person name="Gunesch A.P."/>
            <person name="Birkelbach J."/>
            <person name="Nuebel U."/>
            <person name="Pietschmann T."/>
            <person name="Bach T."/>
            <person name="Mueller R."/>
        </authorList>
    </citation>
    <scope>NUCLEOTIDE SEQUENCE</scope>
    <source>
        <strain evidence="1">MSr11367</strain>
    </source>
</reference>
<evidence type="ECO:0000313" key="2">
    <source>
        <dbReference type="Proteomes" id="UP001374803"/>
    </source>
</evidence>
<evidence type="ECO:0008006" key="3">
    <source>
        <dbReference type="Google" id="ProtNLM"/>
    </source>
</evidence>
<keyword evidence="2" id="KW-1185">Reference proteome</keyword>
<dbReference type="EMBL" id="CP089983">
    <property type="protein sequence ID" value="WXB02099.1"/>
    <property type="molecule type" value="Genomic_DNA"/>
</dbReference>
<evidence type="ECO:0000313" key="1">
    <source>
        <dbReference type="EMBL" id="WXB02099.1"/>
    </source>
</evidence>
<protein>
    <recommendedName>
        <fullName evidence="3">Capsid protein</fullName>
    </recommendedName>
</protein>
<dbReference type="RefSeq" id="WP_394831724.1">
    <property type="nucleotide sequence ID" value="NZ_CP089929.1"/>
</dbReference>
<accession>A0ABZ2KXQ7</accession>
<dbReference type="Proteomes" id="UP001374803">
    <property type="component" value="Chromosome"/>
</dbReference>
<sequence>MAGNFSDWAPYSNYVQAGMHDGRYATAGFTMLAAGPPRLANIGSAAAIAGAVSGRSQAANQIVYPMGIVQSFSLSQTRQFARIFEIGSERSYFIAGRTVGQVGLGRVYYHGPSLLRVLYAYYQDLLPPTLVPPLFPNAGARAMSNPHDVAIPPGYENIYLNLASDLFAQPVGLLMYTRDINLDTLGAVFAEACYLPNHSWATDAQGVLIQEQVAIQFERIVPVAVAALSLISGVTSQNAGGANATFPGIPGS</sequence>
<gene>
    <name evidence="1" type="ORF">LVJ94_34945</name>
</gene>
<name>A0ABZ2KXQ7_9BACT</name>
<proteinExistence type="predicted"/>